<sequence>MEFSQTEKNQKNGKPLKTEKAEAKRPLKQKSPKNRKLVKRATAKEMPMFIFTSEDPKSMTTIRSWYCTLLRKSSNQNNMMERFQEEACNTTMQSLPNMSPPCEIDTCMYFNKTRDLFTKKPSTIKYPAPLTSEECVAVHIYTSSFAFKYNCNTRKGFYESYKVYTSLLLSAGRKINAMPQYKSKHSPKIQLYRDGLKKNRTMTGGNEEVYSGTEKNESAATESDADQNQKSPSQASKMASPAIFIIFEQLLIRFVGIK</sequence>
<dbReference type="InParanoid" id="T1EZA1"/>
<evidence type="ECO:0000313" key="3">
    <source>
        <dbReference type="EnsemblMetazoa" id="HelroP167342"/>
    </source>
</evidence>
<reference evidence="3" key="3">
    <citation type="submission" date="2015-06" db="UniProtKB">
        <authorList>
            <consortium name="EnsemblMetazoa"/>
        </authorList>
    </citation>
    <scope>IDENTIFICATION</scope>
</reference>
<reference evidence="4" key="1">
    <citation type="submission" date="2012-12" db="EMBL/GenBank/DDBJ databases">
        <authorList>
            <person name="Hellsten U."/>
            <person name="Grimwood J."/>
            <person name="Chapman J.A."/>
            <person name="Shapiro H."/>
            <person name="Aerts A."/>
            <person name="Otillar R.P."/>
            <person name="Terry A.Y."/>
            <person name="Boore J.L."/>
            <person name="Simakov O."/>
            <person name="Marletaz F."/>
            <person name="Cho S.-J."/>
            <person name="Edsinger-Gonzales E."/>
            <person name="Havlak P."/>
            <person name="Kuo D.-H."/>
            <person name="Larsson T."/>
            <person name="Lv J."/>
            <person name="Arendt D."/>
            <person name="Savage R."/>
            <person name="Osoegawa K."/>
            <person name="de Jong P."/>
            <person name="Lindberg D.R."/>
            <person name="Seaver E.C."/>
            <person name="Weisblat D.A."/>
            <person name="Putnam N.H."/>
            <person name="Grigoriev I.V."/>
            <person name="Rokhsar D.S."/>
        </authorList>
    </citation>
    <scope>NUCLEOTIDE SEQUENCE</scope>
</reference>
<dbReference type="EMBL" id="AMQM01002759">
    <property type="status" value="NOT_ANNOTATED_CDS"/>
    <property type="molecule type" value="Genomic_DNA"/>
</dbReference>
<feature type="compositionally biased region" description="Basic and acidic residues" evidence="1">
    <location>
        <begin position="16"/>
        <end position="25"/>
    </location>
</feature>
<name>T1EZA1_HELRO</name>
<feature type="region of interest" description="Disordered" evidence="1">
    <location>
        <begin position="1"/>
        <end position="39"/>
    </location>
</feature>
<dbReference type="EMBL" id="KB095858">
    <property type="protein sequence ID" value="ESO10839.1"/>
    <property type="molecule type" value="Genomic_DNA"/>
</dbReference>
<feature type="compositionally biased region" description="Polar residues" evidence="1">
    <location>
        <begin position="218"/>
        <end position="235"/>
    </location>
</feature>
<organism evidence="3 4">
    <name type="scientific">Helobdella robusta</name>
    <name type="common">Californian leech</name>
    <dbReference type="NCBI Taxonomy" id="6412"/>
    <lineage>
        <taxon>Eukaryota</taxon>
        <taxon>Metazoa</taxon>
        <taxon>Spiralia</taxon>
        <taxon>Lophotrochozoa</taxon>
        <taxon>Annelida</taxon>
        <taxon>Clitellata</taxon>
        <taxon>Hirudinea</taxon>
        <taxon>Rhynchobdellida</taxon>
        <taxon>Glossiphoniidae</taxon>
        <taxon>Helobdella</taxon>
    </lineage>
</organism>
<dbReference type="KEGG" id="hro:HELRODRAFT_167342"/>
<dbReference type="AlphaFoldDB" id="T1EZA1"/>
<feature type="compositionally biased region" description="Basic residues" evidence="1">
    <location>
        <begin position="26"/>
        <end position="39"/>
    </location>
</feature>
<dbReference type="EnsemblMetazoa" id="HelroT167342">
    <property type="protein sequence ID" value="HelroP167342"/>
    <property type="gene ID" value="HelroG167342"/>
</dbReference>
<reference evidence="2 4" key="2">
    <citation type="journal article" date="2013" name="Nature">
        <title>Insights into bilaterian evolution from three spiralian genomes.</title>
        <authorList>
            <person name="Simakov O."/>
            <person name="Marletaz F."/>
            <person name="Cho S.J."/>
            <person name="Edsinger-Gonzales E."/>
            <person name="Havlak P."/>
            <person name="Hellsten U."/>
            <person name="Kuo D.H."/>
            <person name="Larsson T."/>
            <person name="Lv J."/>
            <person name="Arendt D."/>
            <person name="Savage R."/>
            <person name="Osoegawa K."/>
            <person name="de Jong P."/>
            <person name="Grimwood J."/>
            <person name="Chapman J.A."/>
            <person name="Shapiro H."/>
            <person name="Aerts A."/>
            <person name="Otillar R.P."/>
            <person name="Terry A.Y."/>
            <person name="Boore J.L."/>
            <person name="Grigoriev I.V."/>
            <person name="Lindberg D.R."/>
            <person name="Seaver E.C."/>
            <person name="Weisblat D.A."/>
            <person name="Putnam N.H."/>
            <person name="Rokhsar D.S."/>
        </authorList>
    </citation>
    <scope>NUCLEOTIDE SEQUENCE</scope>
</reference>
<accession>T1EZA1</accession>
<dbReference type="RefSeq" id="XP_009011108.1">
    <property type="nucleotide sequence ID" value="XM_009012860.1"/>
</dbReference>
<dbReference type="GeneID" id="20201901"/>
<feature type="region of interest" description="Disordered" evidence="1">
    <location>
        <begin position="199"/>
        <end position="235"/>
    </location>
</feature>
<protein>
    <submittedName>
        <fullName evidence="2 3">Uncharacterized protein</fullName>
    </submittedName>
</protein>
<dbReference type="HOGENOM" id="CLU_1078802_0_0_1"/>
<evidence type="ECO:0000256" key="1">
    <source>
        <dbReference type="SAM" id="MobiDB-lite"/>
    </source>
</evidence>
<keyword evidence="4" id="KW-1185">Reference proteome</keyword>
<evidence type="ECO:0000313" key="4">
    <source>
        <dbReference type="Proteomes" id="UP000015101"/>
    </source>
</evidence>
<dbReference type="CTD" id="20201901"/>
<gene>
    <name evidence="3" type="primary">20201901</name>
    <name evidence="2" type="ORF">HELRODRAFT_167342</name>
</gene>
<evidence type="ECO:0000313" key="2">
    <source>
        <dbReference type="EMBL" id="ESO10839.1"/>
    </source>
</evidence>
<proteinExistence type="predicted"/>
<dbReference type="Proteomes" id="UP000015101">
    <property type="component" value="Unassembled WGS sequence"/>
</dbReference>